<dbReference type="Gene3D" id="3.40.50.10490">
    <property type="entry name" value="Glucose-6-phosphate isomerase like protein, domain 1"/>
    <property type="match status" value="1"/>
</dbReference>
<evidence type="ECO:0000256" key="1">
    <source>
        <dbReference type="ARBA" id="ARBA00023015"/>
    </source>
</evidence>
<evidence type="ECO:0000256" key="3">
    <source>
        <dbReference type="ARBA" id="ARBA00023163"/>
    </source>
</evidence>
<dbReference type="RefSeq" id="WP_238317922.1">
    <property type="nucleotide sequence ID" value="NZ_BQKV01000106.1"/>
</dbReference>
<dbReference type="SUPFAM" id="SSF53697">
    <property type="entry name" value="SIS domain"/>
    <property type="match status" value="1"/>
</dbReference>
<keyword evidence="1" id="KW-0805">Transcription regulation</keyword>
<dbReference type="EMBL" id="BQKV01000106">
    <property type="protein sequence ID" value="GJN65711.1"/>
    <property type="molecule type" value="Genomic_DNA"/>
</dbReference>
<comment type="caution">
    <text evidence="6">The sequence shown here is derived from an EMBL/GenBank/DDBJ whole genome shotgun (WGS) entry which is preliminary data.</text>
</comment>
<keyword evidence="2" id="KW-0238">DNA-binding</keyword>
<evidence type="ECO:0000259" key="5">
    <source>
        <dbReference type="PROSITE" id="PS51464"/>
    </source>
</evidence>
<dbReference type="SUPFAM" id="SSF46689">
    <property type="entry name" value="Homeodomain-like"/>
    <property type="match status" value="1"/>
</dbReference>
<proteinExistence type="predicted"/>
<dbReference type="InterPro" id="IPR035472">
    <property type="entry name" value="RpiR-like_SIS"/>
</dbReference>
<dbReference type="InterPro" id="IPR047640">
    <property type="entry name" value="RpiR-like"/>
</dbReference>
<dbReference type="InterPro" id="IPR001347">
    <property type="entry name" value="SIS_dom"/>
</dbReference>
<protein>
    <submittedName>
        <fullName evidence="6">Silent information regulator protein Sir2</fullName>
    </submittedName>
</protein>
<evidence type="ECO:0000313" key="7">
    <source>
        <dbReference type="Proteomes" id="UP001055185"/>
    </source>
</evidence>
<evidence type="ECO:0000256" key="2">
    <source>
        <dbReference type="ARBA" id="ARBA00023125"/>
    </source>
</evidence>
<dbReference type="Pfam" id="PF01380">
    <property type="entry name" value="SIS"/>
    <property type="match status" value="1"/>
</dbReference>
<feature type="domain" description="SIS" evidence="5">
    <location>
        <begin position="117"/>
        <end position="254"/>
    </location>
</feature>
<keyword evidence="7" id="KW-1185">Reference proteome</keyword>
<dbReference type="Proteomes" id="UP001055185">
    <property type="component" value="Unassembled WGS sequence"/>
</dbReference>
<evidence type="ECO:0000259" key="4">
    <source>
        <dbReference type="PROSITE" id="PS51071"/>
    </source>
</evidence>
<dbReference type="InterPro" id="IPR009057">
    <property type="entry name" value="Homeodomain-like_sf"/>
</dbReference>
<name>A0AA37J0B4_9FIRM</name>
<dbReference type="Gene3D" id="1.10.10.10">
    <property type="entry name" value="Winged helix-like DNA-binding domain superfamily/Winged helix DNA-binding domain"/>
    <property type="match status" value="1"/>
</dbReference>
<sequence>MELRLPVSAGELTRAEQKILDYINTNMDSFLYLPIGQLAQQLGLSDATLSRFARHVGCRDFKALKSLVVEQMSGPAGKMAGTLAQEADFSPEAWLQRQQLYLEKTAQQLRTPEFHRAADALVSARRVLIHGKNASAALAQMLSFRLRRLGLEVSLLPSGGSELLEGLVQAGEGDLVVMFSFSKLSQEGKVILAHSREAGYQTLAFVSRTCLPPDQQADITLYAYRGEEREYHSMTAPTALLDALVVAVTSRLGQPGAERLERLHRLKKQYFPG</sequence>
<dbReference type="InterPro" id="IPR000281">
    <property type="entry name" value="HTH_RpiR"/>
</dbReference>
<dbReference type="PANTHER" id="PTHR30514:SF18">
    <property type="entry name" value="RPIR-FAMILY TRANSCRIPTIONAL REGULATOR"/>
    <property type="match status" value="1"/>
</dbReference>
<dbReference type="Pfam" id="PF01418">
    <property type="entry name" value="HTH_6"/>
    <property type="match status" value="1"/>
</dbReference>
<dbReference type="CDD" id="cd05013">
    <property type="entry name" value="SIS_RpiR"/>
    <property type="match status" value="1"/>
</dbReference>
<dbReference type="PROSITE" id="PS51071">
    <property type="entry name" value="HTH_RPIR"/>
    <property type="match status" value="1"/>
</dbReference>
<dbReference type="GO" id="GO:0097367">
    <property type="term" value="F:carbohydrate derivative binding"/>
    <property type="evidence" value="ECO:0007669"/>
    <property type="project" value="InterPro"/>
</dbReference>
<keyword evidence="3" id="KW-0804">Transcription</keyword>
<dbReference type="InterPro" id="IPR036388">
    <property type="entry name" value="WH-like_DNA-bd_sf"/>
</dbReference>
<dbReference type="GO" id="GO:0003677">
    <property type="term" value="F:DNA binding"/>
    <property type="evidence" value="ECO:0007669"/>
    <property type="project" value="UniProtKB-KW"/>
</dbReference>
<dbReference type="InterPro" id="IPR046348">
    <property type="entry name" value="SIS_dom_sf"/>
</dbReference>
<dbReference type="PROSITE" id="PS51464">
    <property type="entry name" value="SIS"/>
    <property type="match status" value="1"/>
</dbReference>
<dbReference type="GO" id="GO:1901135">
    <property type="term" value="P:carbohydrate derivative metabolic process"/>
    <property type="evidence" value="ECO:0007669"/>
    <property type="project" value="InterPro"/>
</dbReference>
<evidence type="ECO:0000313" key="6">
    <source>
        <dbReference type="EMBL" id="GJN65711.1"/>
    </source>
</evidence>
<dbReference type="PANTHER" id="PTHR30514">
    <property type="entry name" value="GLUCOKINASE"/>
    <property type="match status" value="1"/>
</dbReference>
<dbReference type="GO" id="GO:0003700">
    <property type="term" value="F:DNA-binding transcription factor activity"/>
    <property type="evidence" value="ECO:0007669"/>
    <property type="project" value="InterPro"/>
</dbReference>
<feature type="domain" description="HTH rpiR-type" evidence="4">
    <location>
        <begin position="1"/>
        <end position="75"/>
    </location>
</feature>
<organism evidence="6 7">
    <name type="scientific">Faecalibacterium gallinarum</name>
    <dbReference type="NCBI Taxonomy" id="2903556"/>
    <lineage>
        <taxon>Bacteria</taxon>
        <taxon>Bacillati</taxon>
        <taxon>Bacillota</taxon>
        <taxon>Clostridia</taxon>
        <taxon>Eubacteriales</taxon>
        <taxon>Oscillospiraceae</taxon>
        <taxon>Faecalibacterium</taxon>
    </lineage>
</organism>
<accession>A0AA37J0B4</accession>
<reference evidence="6" key="1">
    <citation type="journal article" date="2022" name="Int. J. Syst. Evol. Microbiol.">
        <title>Genome-based, phenotypic and chemotaxonomic classification of Faecalibacterium strains: proposal of three novel species Faecalibacterium duncaniae sp. nov., Faecalibacterium hattorii sp. nov. and Faecalibacterium gallinarum sp. nov. .</title>
        <authorList>
            <person name="Sakamoto M."/>
            <person name="Sakurai N."/>
            <person name="Tanno H."/>
            <person name="Iino T."/>
            <person name="Ohkuma M."/>
            <person name="Endo A."/>
        </authorList>
    </citation>
    <scope>NUCLEOTIDE SEQUENCE</scope>
    <source>
        <strain evidence="6">JCM 17207</strain>
    </source>
</reference>
<dbReference type="AlphaFoldDB" id="A0AA37J0B4"/>
<gene>
    <name evidence="6" type="ORF">JCM17207_23360</name>
</gene>